<dbReference type="InterPro" id="IPR032812">
    <property type="entry name" value="SbsA_Ig"/>
</dbReference>
<dbReference type="Gene3D" id="3.10.620.30">
    <property type="match status" value="1"/>
</dbReference>
<proteinExistence type="predicted"/>
<dbReference type="Pfam" id="PF13205">
    <property type="entry name" value="Big_5"/>
    <property type="match status" value="1"/>
</dbReference>
<dbReference type="InterPro" id="IPR038765">
    <property type="entry name" value="Papain-like_cys_pep_sf"/>
</dbReference>
<organism evidence="3 4">
    <name type="scientific">Methanobacterium veterum</name>
    <dbReference type="NCBI Taxonomy" id="408577"/>
    <lineage>
        <taxon>Archaea</taxon>
        <taxon>Methanobacteriati</taxon>
        <taxon>Methanobacteriota</taxon>
        <taxon>Methanomada group</taxon>
        <taxon>Methanobacteria</taxon>
        <taxon>Methanobacteriales</taxon>
        <taxon>Methanobacteriaceae</taxon>
        <taxon>Methanobacterium</taxon>
    </lineage>
</organism>
<keyword evidence="4" id="KW-1185">Reference proteome</keyword>
<reference evidence="3" key="1">
    <citation type="submission" date="2022-12" db="EMBL/GenBank/DDBJ databases">
        <title>Reclassification of two methanogenic archaea species isolated from the Kolyma lowland permafrost.</title>
        <authorList>
            <person name="Trubitsyn V.E."/>
            <person name="Rivkina E.M."/>
            <person name="Shcherbakova V.A."/>
        </authorList>
    </citation>
    <scope>NUCLEOTIDE SEQUENCE</scope>
    <source>
        <strain evidence="3">M2</strain>
    </source>
</reference>
<feature type="domain" description="Transglutaminase-like" evidence="2">
    <location>
        <begin position="278"/>
        <end position="339"/>
    </location>
</feature>
<sequence>VKNPKTGKYEFITKTISGNVLTITLNNNLTKATQYAIILNPGSITDLAGNPINAYGIRFTTNGTTFTTTQITTAAASVKSYIETNNKLPNYVTIGTNQITMPQFLQLLVTSLLQINSGTNTAMASGSVSNPTSPTGSYMYGNIASTEYLSIAQKIKDYINSNNRAPNYIASSLGNIQYESLVYIYSKILNYYKTNGRLPNYVLVDSSVTNTSIPSELQQYLQSTTNCQVTNSQIQALAKSITSGKTSTYDKAVAIFNWVKDKLGYTFYYNSVYGAVGTLNRMTGNCCDTAHLLIALERAAGIPARYEHVKAQFSSGSWYGHVIAQVWVNGKWYNVDATSYSNTFGVIKNWNTSSATYYGTYATLPF</sequence>
<dbReference type="PANTHER" id="PTHR33490">
    <property type="entry name" value="BLR5614 PROTEIN-RELATED"/>
    <property type="match status" value="1"/>
</dbReference>
<dbReference type="PANTHER" id="PTHR33490:SF3">
    <property type="entry name" value="CONSERVED INTEGRAL MEMBRANE PROTEIN"/>
    <property type="match status" value="1"/>
</dbReference>
<evidence type="ECO:0000259" key="2">
    <source>
        <dbReference type="SMART" id="SM00460"/>
    </source>
</evidence>
<comment type="caution">
    <text evidence="3">The sequence shown here is derived from an EMBL/GenBank/DDBJ whole genome shotgun (WGS) entry which is preliminary data.</text>
</comment>
<protein>
    <submittedName>
        <fullName evidence="3">Ig-like domain-containing protein</fullName>
    </submittedName>
</protein>
<dbReference type="SMART" id="SM00460">
    <property type="entry name" value="TGc"/>
    <property type="match status" value="1"/>
</dbReference>
<evidence type="ECO:0000313" key="3">
    <source>
        <dbReference type="EMBL" id="MCZ3365263.1"/>
    </source>
</evidence>
<dbReference type="InterPro" id="IPR018975">
    <property type="entry name" value="Pseudomurein-binding_repeat"/>
</dbReference>
<dbReference type="Pfam" id="PF09373">
    <property type="entry name" value="PMBR"/>
    <property type="match status" value="2"/>
</dbReference>
<dbReference type="InterPro" id="IPR002931">
    <property type="entry name" value="Transglutaminase-like"/>
</dbReference>
<keyword evidence="1" id="KW-0732">Signal</keyword>
<dbReference type="RefSeq" id="WP_269221326.1">
    <property type="nucleotide sequence ID" value="NZ_JAPVER010000019.1"/>
</dbReference>
<evidence type="ECO:0000256" key="1">
    <source>
        <dbReference type="ARBA" id="ARBA00022729"/>
    </source>
</evidence>
<dbReference type="Pfam" id="PF01841">
    <property type="entry name" value="Transglut_core"/>
    <property type="match status" value="1"/>
</dbReference>
<dbReference type="Proteomes" id="UP001068021">
    <property type="component" value="Unassembled WGS sequence"/>
</dbReference>
<dbReference type="SUPFAM" id="SSF54001">
    <property type="entry name" value="Cysteine proteinases"/>
    <property type="match status" value="1"/>
</dbReference>
<gene>
    <name evidence="3" type="ORF">O3H54_05155</name>
</gene>
<accession>A0A9E5DJJ0</accession>
<dbReference type="EMBL" id="JAPVER010000019">
    <property type="protein sequence ID" value="MCZ3365263.1"/>
    <property type="molecule type" value="Genomic_DNA"/>
</dbReference>
<dbReference type="AlphaFoldDB" id="A0A9E5DJJ0"/>
<evidence type="ECO:0000313" key="4">
    <source>
        <dbReference type="Proteomes" id="UP001068021"/>
    </source>
</evidence>
<feature type="non-terminal residue" evidence="3">
    <location>
        <position position="1"/>
    </location>
</feature>
<name>A0A9E5DJJ0_9EURY</name>